<comment type="caution">
    <text evidence="13">The sequence shown here is derived from an EMBL/GenBank/DDBJ whole genome shotgun (WGS) entry which is preliminary data.</text>
</comment>
<accession>A0A437UI97</accession>
<dbReference type="PRINTS" id="PR00469">
    <property type="entry name" value="PNDRDTASEII"/>
</dbReference>
<keyword evidence="5 10" id="KW-0274">FAD</keyword>
<dbReference type="Pfam" id="PF07992">
    <property type="entry name" value="Pyr_redox_2"/>
    <property type="match status" value="1"/>
</dbReference>
<keyword evidence="8 10" id="KW-0676">Redox-active center</keyword>
<organism evidence="13 14">
    <name type="scientific">Enterococcus avium</name>
    <name type="common">Streptococcus avium</name>
    <dbReference type="NCBI Taxonomy" id="33945"/>
    <lineage>
        <taxon>Bacteria</taxon>
        <taxon>Bacillati</taxon>
        <taxon>Bacillota</taxon>
        <taxon>Bacilli</taxon>
        <taxon>Lactobacillales</taxon>
        <taxon>Enterococcaceae</taxon>
        <taxon>Enterococcus</taxon>
    </lineage>
</organism>
<evidence type="ECO:0000313" key="13">
    <source>
        <dbReference type="EMBL" id="RVU93295.1"/>
    </source>
</evidence>
<evidence type="ECO:0000256" key="11">
    <source>
        <dbReference type="RuleBase" id="RU003881"/>
    </source>
</evidence>
<dbReference type="PROSITE" id="PS00573">
    <property type="entry name" value="PYRIDINE_REDOX_2"/>
    <property type="match status" value="1"/>
</dbReference>
<dbReference type="GO" id="GO:0005737">
    <property type="term" value="C:cytoplasm"/>
    <property type="evidence" value="ECO:0007669"/>
    <property type="project" value="InterPro"/>
</dbReference>
<dbReference type="PANTHER" id="PTHR48105">
    <property type="entry name" value="THIOREDOXIN REDUCTASE 1-RELATED-RELATED"/>
    <property type="match status" value="1"/>
</dbReference>
<evidence type="ECO:0000313" key="14">
    <source>
        <dbReference type="Proteomes" id="UP000288388"/>
    </source>
</evidence>
<evidence type="ECO:0000256" key="2">
    <source>
        <dbReference type="ARBA" id="ARBA00011738"/>
    </source>
</evidence>
<reference evidence="13 14" key="1">
    <citation type="submission" date="2018-12" db="EMBL/GenBank/DDBJ databases">
        <title>A novel vanA-carrying plasmid in a clinical isolate of Enterococcus avium.</title>
        <authorList>
            <person name="Bernasconi O.J."/>
            <person name="Luzzaro F."/>
            <person name="Endimiani A."/>
        </authorList>
    </citation>
    <scope>NUCLEOTIDE SEQUENCE [LARGE SCALE GENOMIC DNA]</scope>
    <source>
        <strain evidence="13 14">LC0559/18</strain>
    </source>
</reference>
<dbReference type="GO" id="GO:0019430">
    <property type="term" value="P:removal of superoxide radicals"/>
    <property type="evidence" value="ECO:0007669"/>
    <property type="project" value="UniProtKB-UniRule"/>
</dbReference>
<evidence type="ECO:0000256" key="9">
    <source>
        <dbReference type="ARBA" id="ARBA00048132"/>
    </source>
</evidence>
<dbReference type="GO" id="GO:0004791">
    <property type="term" value="F:thioredoxin-disulfide reductase (NADPH) activity"/>
    <property type="evidence" value="ECO:0007669"/>
    <property type="project" value="UniProtKB-UniRule"/>
</dbReference>
<protein>
    <recommendedName>
        <fullName evidence="3 10">Thioredoxin reductase</fullName>
        <ecNumber evidence="10">1.8.1.9</ecNumber>
    </recommendedName>
</protein>
<comment type="catalytic activity">
    <reaction evidence="9 10">
        <text>[thioredoxin]-dithiol + NADP(+) = [thioredoxin]-disulfide + NADPH + H(+)</text>
        <dbReference type="Rhea" id="RHEA:20345"/>
        <dbReference type="Rhea" id="RHEA-COMP:10698"/>
        <dbReference type="Rhea" id="RHEA-COMP:10700"/>
        <dbReference type="ChEBI" id="CHEBI:15378"/>
        <dbReference type="ChEBI" id="CHEBI:29950"/>
        <dbReference type="ChEBI" id="CHEBI:50058"/>
        <dbReference type="ChEBI" id="CHEBI:57783"/>
        <dbReference type="ChEBI" id="CHEBI:58349"/>
        <dbReference type="EC" id="1.8.1.9"/>
    </reaction>
</comment>
<dbReference type="EC" id="1.8.1.9" evidence="10"/>
<keyword evidence="4 10" id="KW-0285">Flavoprotein</keyword>
<keyword evidence="6 10" id="KW-0560">Oxidoreductase</keyword>
<evidence type="ECO:0000259" key="12">
    <source>
        <dbReference type="Pfam" id="PF07992"/>
    </source>
</evidence>
<dbReference type="PRINTS" id="PR00368">
    <property type="entry name" value="FADPNR"/>
</dbReference>
<evidence type="ECO:0000256" key="7">
    <source>
        <dbReference type="ARBA" id="ARBA00023157"/>
    </source>
</evidence>
<dbReference type="InterPro" id="IPR036188">
    <property type="entry name" value="FAD/NAD-bd_sf"/>
</dbReference>
<dbReference type="EMBL" id="RYZS01000002">
    <property type="protein sequence ID" value="RVU93295.1"/>
    <property type="molecule type" value="Genomic_DNA"/>
</dbReference>
<dbReference type="InterPro" id="IPR050097">
    <property type="entry name" value="Ferredoxin-NADP_redctase_2"/>
</dbReference>
<keyword evidence="11" id="KW-0521">NADP</keyword>
<comment type="subunit">
    <text evidence="2 10">Homodimer.</text>
</comment>
<proteinExistence type="inferred from homology"/>
<dbReference type="SUPFAM" id="SSF51905">
    <property type="entry name" value="FAD/NAD(P)-binding domain"/>
    <property type="match status" value="1"/>
</dbReference>
<comment type="cofactor">
    <cofactor evidence="11">
        <name>FAD</name>
        <dbReference type="ChEBI" id="CHEBI:57692"/>
    </cofactor>
    <text evidence="11">Binds 1 FAD per subunit.</text>
</comment>
<dbReference type="Gene3D" id="3.50.50.60">
    <property type="entry name" value="FAD/NAD(P)-binding domain"/>
    <property type="match status" value="2"/>
</dbReference>
<name>A0A437UI97_ENTAV</name>
<dbReference type="InterPro" id="IPR005982">
    <property type="entry name" value="Thioredox_Rdtase"/>
</dbReference>
<keyword evidence="7" id="KW-1015">Disulfide bond</keyword>
<dbReference type="AlphaFoldDB" id="A0A437UI97"/>
<dbReference type="NCBIfam" id="TIGR01292">
    <property type="entry name" value="TRX_reduct"/>
    <property type="match status" value="1"/>
</dbReference>
<dbReference type="Proteomes" id="UP000288388">
    <property type="component" value="Unassembled WGS sequence"/>
</dbReference>
<comment type="similarity">
    <text evidence="1 10">Belongs to the class-II pyridine nucleotide-disulfide oxidoreductase family.</text>
</comment>
<feature type="domain" description="FAD/NAD(P)-binding" evidence="12">
    <location>
        <begin position="4"/>
        <end position="296"/>
    </location>
</feature>
<evidence type="ECO:0000256" key="8">
    <source>
        <dbReference type="ARBA" id="ARBA00023284"/>
    </source>
</evidence>
<sequence>MQVYDVIIIGAGPAGLSAAIYAGRARLKTLLIEKGKDGGQIILTSEIENYPGSLEKESGRSLIQRMTEQVASFGVERAADTITEVDLSNDVKVIKGKKEEYQSRSVIIASGAFPRPIGCENEKEFMGKGLSYCATCDAAFFEDMEVFVIGGGNSAVEEAMFLSTFARKVTIIQNLPELTADVIAIEQIMANEKVHFIYNSVVERLEGDGIVEAITIRNTETNEATRFEADEEDGLIGVFSFIGYLPQSKIFENVLEMESGYIKTDEKMATSIPGVYAAGDVRVKNVRQVVTASGDGCTAAVAVEKYLHH</sequence>
<evidence type="ECO:0000256" key="3">
    <source>
        <dbReference type="ARBA" id="ARBA00018719"/>
    </source>
</evidence>
<dbReference type="InterPro" id="IPR023753">
    <property type="entry name" value="FAD/NAD-binding_dom"/>
</dbReference>
<evidence type="ECO:0000256" key="10">
    <source>
        <dbReference type="RuleBase" id="RU003880"/>
    </source>
</evidence>
<dbReference type="RefSeq" id="WP_049219963.1">
    <property type="nucleotide sequence ID" value="NZ_JAEMPA010000378.1"/>
</dbReference>
<evidence type="ECO:0000256" key="4">
    <source>
        <dbReference type="ARBA" id="ARBA00022630"/>
    </source>
</evidence>
<gene>
    <name evidence="13" type="primary">trxB</name>
    <name evidence="13" type="ORF">EK398_23030</name>
</gene>
<evidence type="ECO:0000256" key="6">
    <source>
        <dbReference type="ARBA" id="ARBA00023002"/>
    </source>
</evidence>
<evidence type="ECO:0000256" key="5">
    <source>
        <dbReference type="ARBA" id="ARBA00022827"/>
    </source>
</evidence>
<evidence type="ECO:0000256" key="1">
    <source>
        <dbReference type="ARBA" id="ARBA00009333"/>
    </source>
</evidence>
<dbReference type="InterPro" id="IPR008255">
    <property type="entry name" value="Pyr_nucl-diS_OxRdtase_2_AS"/>
</dbReference>